<dbReference type="RefSeq" id="WP_044229343.1">
    <property type="nucleotide sequence ID" value="NZ_JRYR02000001.1"/>
</dbReference>
<dbReference type="EMBL" id="JRYR02000001">
    <property type="protein sequence ID" value="OHX65410.1"/>
    <property type="molecule type" value="Genomic_DNA"/>
</dbReference>
<comment type="caution">
    <text evidence="1">The sequence shown here is derived from an EMBL/GenBank/DDBJ whole genome shotgun (WGS) entry which is preliminary data.</text>
</comment>
<dbReference type="AlphaFoldDB" id="A0A1S1YWL3"/>
<sequence length="219" mass="24529">MIASAEKYKAFNTTLLLEQLAKQEVKPIVSLHLRKGISIYGFIISLDKTDLEGIHVCFQTEATKSLVFFHASDIIAIEVHQPEKIASLLSKGEIPRALNNDEKISLLQLKRWIKAECEALKCKHQDFDILLPMQNLSDTDRLNIKDIIGMVVEAINSVCSDTMGKDAWCVIESLQITLCDKGFSIDKSKSKHINLSIQYQKALSDTLASDIENALLNNL</sequence>
<evidence type="ECO:0000313" key="1">
    <source>
        <dbReference type="EMBL" id="OHX65410.1"/>
    </source>
</evidence>
<keyword evidence="2" id="KW-1185">Reference proteome</keyword>
<dbReference type="STRING" id="915059.NH26_03125"/>
<accession>A0A1S1YWL3</accession>
<reference evidence="1 2" key="1">
    <citation type="journal article" date="2012" name="Int. J. Syst. Evol. Microbiol.">
        <title>Flammeovirga pacifica sp. nov., isolated from deep-sea sediment.</title>
        <authorList>
            <person name="Xu H."/>
            <person name="Fu Y."/>
            <person name="Yang N."/>
            <person name="Ding Z."/>
            <person name="Lai Q."/>
            <person name="Zeng R."/>
        </authorList>
    </citation>
    <scope>NUCLEOTIDE SEQUENCE [LARGE SCALE GENOMIC DNA]</scope>
    <source>
        <strain evidence="2">DSM 24597 / LMG 26175 / WPAGA1</strain>
    </source>
</reference>
<dbReference type="Proteomes" id="UP000179797">
    <property type="component" value="Unassembled WGS sequence"/>
</dbReference>
<proteinExistence type="predicted"/>
<name>A0A1S1YWL3_FLAPC</name>
<evidence type="ECO:0000313" key="2">
    <source>
        <dbReference type="Proteomes" id="UP000179797"/>
    </source>
</evidence>
<protein>
    <submittedName>
        <fullName evidence="1">Uncharacterized protein</fullName>
    </submittedName>
</protein>
<organism evidence="1 2">
    <name type="scientific">Flammeovirga pacifica</name>
    <dbReference type="NCBI Taxonomy" id="915059"/>
    <lineage>
        <taxon>Bacteria</taxon>
        <taxon>Pseudomonadati</taxon>
        <taxon>Bacteroidota</taxon>
        <taxon>Cytophagia</taxon>
        <taxon>Cytophagales</taxon>
        <taxon>Flammeovirgaceae</taxon>
        <taxon>Flammeovirga</taxon>
    </lineage>
</organism>
<dbReference type="OrthoDB" id="1177912at2"/>
<gene>
    <name evidence="1" type="ORF">NH26_03125</name>
</gene>